<gene>
    <name evidence="2" type="ORF">FSP39_014642</name>
</gene>
<dbReference type="Proteomes" id="UP001186944">
    <property type="component" value="Unassembled WGS sequence"/>
</dbReference>
<keyword evidence="3" id="KW-1185">Reference proteome</keyword>
<proteinExistence type="predicted"/>
<feature type="domain" description="GH18" evidence="1">
    <location>
        <begin position="20"/>
        <end position="155"/>
    </location>
</feature>
<dbReference type="GO" id="GO:0005975">
    <property type="term" value="P:carbohydrate metabolic process"/>
    <property type="evidence" value="ECO:0007669"/>
    <property type="project" value="InterPro"/>
</dbReference>
<evidence type="ECO:0000313" key="3">
    <source>
        <dbReference type="Proteomes" id="UP001186944"/>
    </source>
</evidence>
<dbReference type="GO" id="GO:0004568">
    <property type="term" value="F:chitinase activity"/>
    <property type="evidence" value="ECO:0007669"/>
    <property type="project" value="TreeGrafter"/>
</dbReference>
<dbReference type="Pfam" id="PF00704">
    <property type="entry name" value="Glyco_hydro_18"/>
    <property type="match status" value="1"/>
</dbReference>
<dbReference type="EMBL" id="VSWD01000004">
    <property type="protein sequence ID" value="KAK3104982.1"/>
    <property type="molecule type" value="Genomic_DNA"/>
</dbReference>
<protein>
    <recommendedName>
        <fullName evidence="1">GH18 domain-containing protein</fullName>
    </recommendedName>
</protein>
<dbReference type="GO" id="GO:0006032">
    <property type="term" value="P:chitin catabolic process"/>
    <property type="evidence" value="ECO:0007669"/>
    <property type="project" value="TreeGrafter"/>
</dbReference>
<dbReference type="InterPro" id="IPR001223">
    <property type="entry name" value="Glyco_hydro18_cat"/>
</dbReference>
<dbReference type="PANTHER" id="PTHR11177">
    <property type="entry name" value="CHITINASE"/>
    <property type="match status" value="1"/>
</dbReference>
<dbReference type="AlphaFoldDB" id="A0AA88YQY4"/>
<evidence type="ECO:0000259" key="1">
    <source>
        <dbReference type="PROSITE" id="PS51910"/>
    </source>
</evidence>
<dbReference type="InterPro" id="IPR017853">
    <property type="entry name" value="GH"/>
</dbReference>
<dbReference type="PROSITE" id="PS51910">
    <property type="entry name" value="GH18_2"/>
    <property type="match status" value="1"/>
</dbReference>
<dbReference type="GO" id="GO:0008061">
    <property type="term" value="F:chitin binding"/>
    <property type="evidence" value="ECO:0007669"/>
    <property type="project" value="TreeGrafter"/>
</dbReference>
<dbReference type="InterPro" id="IPR050314">
    <property type="entry name" value="Glycosyl_Hydrlase_18"/>
</dbReference>
<accession>A0AA88YQY4</accession>
<comment type="caution">
    <text evidence="2">The sequence shown here is derived from an EMBL/GenBank/DDBJ whole genome shotgun (WGS) entry which is preliminary data.</text>
</comment>
<sequence length="155" mass="17953">MMLLNLKTLNISINIAPKAYVRMCYYTNWSQYRQGDGKYLPEDIDPFLCTHIMYAYAELQDHNLTNFQRNDIEIDNVEEGKRYGDNVREVYSKHLLSNPSRGTFLRAPHGKGHKCDTNELKKILTIISTALTIEHKIQHRRTPSKPEVGSGAREE</sequence>
<dbReference type="SUPFAM" id="SSF51445">
    <property type="entry name" value="(Trans)glycosidases"/>
    <property type="match status" value="1"/>
</dbReference>
<dbReference type="PANTHER" id="PTHR11177:SF317">
    <property type="entry name" value="CHITINASE 12-RELATED"/>
    <property type="match status" value="1"/>
</dbReference>
<name>A0AA88YQY4_PINIB</name>
<reference evidence="2" key="1">
    <citation type="submission" date="2019-08" db="EMBL/GenBank/DDBJ databases">
        <title>The improved chromosome-level genome for the pearl oyster Pinctada fucata martensii using PacBio sequencing and Hi-C.</title>
        <authorList>
            <person name="Zheng Z."/>
        </authorList>
    </citation>
    <scope>NUCLEOTIDE SEQUENCE</scope>
    <source>
        <strain evidence="2">ZZ-2019</strain>
        <tissue evidence="2">Adductor muscle</tissue>
    </source>
</reference>
<evidence type="ECO:0000313" key="2">
    <source>
        <dbReference type="EMBL" id="KAK3104982.1"/>
    </source>
</evidence>
<dbReference type="GO" id="GO:0005576">
    <property type="term" value="C:extracellular region"/>
    <property type="evidence" value="ECO:0007669"/>
    <property type="project" value="TreeGrafter"/>
</dbReference>
<organism evidence="2 3">
    <name type="scientific">Pinctada imbricata</name>
    <name type="common">Atlantic pearl-oyster</name>
    <name type="synonym">Pinctada martensii</name>
    <dbReference type="NCBI Taxonomy" id="66713"/>
    <lineage>
        <taxon>Eukaryota</taxon>
        <taxon>Metazoa</taxon>
        <taxon>Spiralia</taxon>
        <taxon>Lophotrochozoa</taxon>
        <taxon>Mollusca</taxon>
        <taxon>Bivalvia</taxon>
        <taxon>Autobranchia</taxon>
        <taxon>Pteriomorphia</taxon>
        <taxon>Pterioida</taxon>
        <taxon>Pterioidea</taxon>
        <taxon>Pteriidae</taxon>
        <taxon>Pinctada</taxon>
    </lineage>
</organism>
<dbReference type="Gene3D" id="3.20.20.80">
    <property type="entry name" value="Glycosidases"/>
    <property type="match status" value="1"/>
</dbReference>